<proteinExistence type="predicted"/>
<protein>
    <submittedName>
        <fullName evidence="4">Response regulator transcription factor</fullName>
    </submittedName>
</protein>
<dbReference type="GO" id="GO:0000156">
    <property type="term" value="F:phosphorelay response regulator activity"/>
    <property type="evidence" value="ECO:0007669"/>
    <property type="project" value="InterPro"/>
</dbReference>
<dbReference type="PROSITE" id="PS50110">
    <property type="entry name" value="RESPONSE_REGULATORY"/>
    <property type="match status" value="1"/>
</dbReference>
<sequence>MNVVIIEDESLSVRRLEKMLSEYDPTIQVLAKLPSVTKALRWFNEHQAELPDLIFMDIHLEDDSAFRIIEETQLELPIIFTTAYDQYTLQAFKANSIDYLLKPIDTDELGAALDKFKRVHLANKAVSSANVDALIQSLRLPSSVYKDRFMVTIGTKIQSIQTDQIAYFFYDEKSTWLQTHDGRPISVEYSLEKLATLLDPNQFFRINRAYLITFDAIKTIHTDSSGKLKLDLEPISRHEVFVSGDRVTDFKAWLGK</sequence>
<name>A0A7G5H0T1_9BACT</name>
<organism evidence="4 5">
    <name type="scientific">Spirosoma foliorum</name>
    <dbReference type="NCBI Taxonomy" id="2710596"/>
    <lineage>
        <taxon>Bacteria</taxon>
        <taxon>Pseudomonadati</taxon>
        <taxon>Bacteroidota</taxon>
        <taxon>Cytophagia</taxon>
        <taxon>Cytophagales</taxon>
        <taxon>Cytophagaceae</taxon>
        <taxon>Spirosoma</taxon>
    </lineage>
</organism>
<reference evidence="4 5" key="1">
    <citation type="submission" date="2020-07" db="EMBL/GenBank/DDBJ databases">
        <title>Spirosoma foliorum sp. nov., isolated from the leaves on the Nejang mountain Korea, Republic of.</title>
        <authorList>
            <person name="Ho H."/>
            <person name="Lee Y.-J."/>
            <person name="Nurcahyanto D.-A."/>
            <person name="Kim S.-G."/>
        </authorList>
    </citation>
    <scope>NUCLEOTIDE SEQUENCE [LARGE SCALE GENOMIC DNA]</scope>
    <source>
        <strain evidence="4 5">PL0136</strain>
    </source>
</reference>
<feature type="modified residue" description="4-aspartylphosphate" evidence="1">
    <location>
        <position position="57"/>
    </location>
</feature>
<dbReference type="GO" id="GO:0003677">
    <property type="term" value="F:DNA binding"/>
    <property type="evidence" value="ECO:0007669"/>
    <property type="project" value="InterPro"/>
</dbReference>
<dbReference type="RefSeq" id="WP_182462075.1">
    <property type="nucleotide sequence ID" value="NZ_CP059732.1"/>
</dbReference>
<accession>A0A7G5H0T1</accession>
<dbReference type="Pfam" id="PF00072">
    <property type="entry name" value="Response_reg"/>
    <property type="match status" value="1"/>
</dbReference>
<dbReference type="InterPro" id="IPR046947">
    <property type="entry name" value="LytR-like"/>
</dbReference>
<dbReference type="Gene3D" id="3.40.50.2300">
    <property type="match status" value="1"/>
</dbReference>
<dbReference type="AlphaFoldDB" id="A0A7G5H0T1"/>
<evidence type="ECO:0000259" key="2">
    <source>
        <dbReference type="PROSITE" id="PS50110"/>
    </source>
</evidence>
<dbReference type="InterPro" id="IPR011006">
    <property type="entry name" value="CheY-like_superfamily"/>
</dbReference>
<dbReference type="Pfam" id="PF04397">
    <property type="entry name" value="LytTR"/>
    <property type="match status" value="1"/>
</dbReference>
<dbReference type="EMBL" id="CP059732">
    <property type="protein sequence ID" value="QMW04723.1"/>
    <property type="molecule type" value="Genomic_DNA"/>
</dbReference>
<evidence type="ECO:0000313" key="4">
    <source>
        <dbReference type="EMBL" id="QMW04723.1"/>
    </source>
</evidence>
<dbReference type="PANTHER" id="PTHR37299">
    <property type="entry name" value="TRANSCRIPTIONAL REGULATOR-RELATED"/>
    <property type="match status" value="1"/>
</dbReference>
<feature type="domain" description="Response regulatory" evidence="2">
    <location>
        <begin position="2"/>
        <end position="117"/>
    </location>
</feature>
<evidence type="ECO:0000256" key="1">
    <source>
        <dbReference type="PROSITE-ProRule" id="PRU00169"/>
    </source>
</evidence>
<keyword evidence="5" id="KW-1185">Reference proteome</keyword>
<dbReference type="SMART" id="SM00448">
    <property type="entry name" value="REC"/>
    <property type="match status" value="1"/>
</dbReference>
<dbReference type="SUPFAM" id="SSF52172">
    <property type="entry name" value="CheY-like"/>
    <property type="match status" value="1"/>
</dbReference>
<dbReference type="SMART" id="SM00850">
    <property type="entry name" value="LytTR"/>
    <property type="match status" value="1"/>
</dbReference>
<gene>
    <name evidence="4" type="ORF">H3H32_07285</name>
</gene>
<dbReference type="InterPro" id="IPR001789">
    <property type="entry name" value="Sig_transdc_resp-reg_receiver"/>
</dbReference>
<evidence type="ECO:0000259" key="3">
    <source>
        <dbReference type="PROSITE" id="PS50930"/>
    </source>
</evidence>
<dbReference type="PROSITE" id="PS50930">
    <property type="entry name" value="HTH_LYTTR"/>
    <property type="match status" value="1"/>
</dbReference>
<dbReference type="KEGG" id="sfol:H3H32_07285"/>
<dbReference type="PANTHER" id="PTHR37299:SF1">
    <property type="entry name" value="STAGE 0 SPORULATION PROTEIN A HOMOLOG"/>
    <property type="match status" value="1"/>
</dbReference>
<feature type="domain" description="HTH LytTR-type" evidence="3">
    <location>
        <begin position="149"/>
        <end position="256"/>
    </location>
</feature>
<evidence type="ECO:0000313" key="5">
    <source>
        <dbReference type="Proteomes" id="UP000515369"/>
    </source>
</evidence>
<keyword evidence="1" id="KW-0597">Phosphoprotein</keyword>
<dbReference type="Gene3D" id="2.40.50.1020">
    <property type="entry name" value="LytTr DNA-binding domain"/>
    <property type="match status" value="1"/>
</dbReference>
<dbReference type="InterPro" id="IPR007492">
    <property type="entry name" value="LytTR_DNA-bd_dom"/>
</dbReference>
<dbReference type="Proteomes" id="UP000515369">
    <property type="component" value="Chromosome"/>
</dbReference>